<reference evidence="1" key="1">
    <citation type="submission" date="2018-11" db="EMBL/GenBank/DDBJ databases">
        <authorList>
            <consortium name="Pathogen Informatics"/>
        </authorList>
    </citation>
    <scope>NUCLEOTIDE SEQUENCE</scope>
</reference>
<name>A0A448WRG6_9PLAT</name>
<keyword evidence="2" id="KW-1185">Reference proteome</keyword>
<organism evidence="1 2">
    <name type="scientific">Protopolystoma xenopodis</name>
    <dbReference type="NCBI Taxonomy" id="117903"/>
    <lineage>
        <taxon>Eukaryota</taxon>
        <taxon>Metazoa</taxon>
        <taxon>Spiralia</taxon>
        <taxon>Lophotrochozoa</taxon>
        <taxon>Platyhelminthes</taxon>
        <taxon>Monogenea</taxon>
        <taxon>Polyopisthocotylea</taxon>
        <taxon>Polystomatidea</taxon>
        <taxon>Polystomatidae</taxon>
        <taxon>Protopolystoma</taxon>
    </lineage>
</organism>
<proteinExistence type="predicted"/>
<accession>A0A448WRG6</accession>
<dbReference type="EMBL" id="CAAALY010036702">
    <property type="protein sequence ID" value="VEL18363.1"/>
    <property type="molecule type" value="Genomic_DNA"/>
</dbReference>
<evidence type="ECO:0000313" key="1">
    <source>
        <dbReference type="EMBL" id="VEL18363.1"/>
    </source>
</evidence>
<gene>
    <name evidence="1" type="ORF">PXEA_LOCUS11803</name>
</gene>
<evidence type="ECO:0000313" key="2">
    <source>
        <dbReference type="Proteomes" id="UP000784294"/>
    </source>
</evidence>
<dbReference type="Proteomes" id="UP000784294">
    <property type="component" value="Unassembled WGS sequence"/>
</dbReference>
<dbReference type="OrthoDB" id="546826at2759"/>
<comment type="caution">
    <text evidence="1">The sequence shown here is derived from an EMBL/GenBank/DDBJ whole genome shotgun (WGS) entry which is preliminary data.</text>
</comment>
<protein>
    <submittedName>
        <fullName evidence="1">Uncharacterized protein</fullName>
    </submittedName>
</protein>
<sequence>MCSNTSYTSIPIAKISHSPNIHPTLHLLTGTELASNRRHVEGLMNQLELATKELHLAHNAYVISSHLGQHFFAWCSGQMRPCLLAGILRTLRLASSAT</sequence>
<dbReference type="AlphaFoldDB" id="A0A448WRG6"/>